<accession>A0A8H2E2Z5</accession>
<evidence type="ECO:0000256" key="1">
    <source>
        <dbReference type="SAM" id="MobiDB-lite"/>
    </source>
</evidence>
<dbReference type="PANTHER" id="PTHR46082">
    <property type="entry name" value="ATP/GTP-BINDING PROTEIN-RELATED"/>
    <property type="match status" value="1"/>
</dbReference>
<evidence type="ECO:0000313" key="3">
    <source>
        <dbReference type="Proteomes" id="UP000297595"/>
    </source>
</evidence>
<dbReference type="EMBL" id="SOZJ01000003">
    <property type="protein sequence ID" value="TGJ70474.1"/>
    <property type="molecule type" value="Genomic_DNA"/>
</dbReference>
<proteinExistence type="predicted"/>
<dbReference type="InterPro" id="IPR053137">
    <property type="entry name" value="NLR-like"/>
</dbReference>
<dbReference type="Proteomes" id="UP000297595">
    <property type="component" value="Unassembled WGS sequence"/>
</dbReference>
<sequence length="323" mass="36333">MRRGETRLEGVNWQTCFFRTSPAGIRLWPGQAVIQADVFIGSLAQPSRPHNRGDFEIAIICALQTGRDAVEAFMDEGYETDGFSYGNSKGTRRLQCLYSREIRWVLEEGHDRRQPRGSKSGDSRFSREGIRPESPSKLKEFLYPGPEDDKLSCLECQSPEEACDTALISSCAELGCEDSLLIRRNRAGKVEAHGLMADRVQEARKLSIHFGCIASSDGVKKSGQHRDELETPEKVVAFEIKDTSVWDWFFTIVIKTAYTKALIEEWRSANKHSKPSTSTAFAEQAKILQDEINSNLRRPSNSNVLELRAIDGPVRLQFNSSVK</sequence>
<dbReference type="AlphaFoldDB" id="A0A8H2E2Z5"/>
<protein>
    <submittedName>
        <fullName evidence="2">Uncharacterized protein</fullName>
    </submittedName>
</protein>
<comment type="caution">
    <text evidence="2">The sequence shown here is derived from an EMBL/GenBank/DDBJ whole genome shotgun (WGS) entry which is preliminary data.</text>
</comment>
<feature type="region of interest" description="Disordered" evidence="1">
    <location>
        <begin position="110"/>
        <end position="139"/>
    </location>
</feature>
<name>A0A8H2E2Z5_ORBOL</name>
<reference evidence="2 3" key="1">
    <citation type="submission" date="2019-03" db="EMBL/GenBank/DDBJ databases">
        <title>Nematode-trapping fungi genome.</title>
        <authorList>
            <person name="Vidal-Diez De Ulzurrun G."/>
        </authorList>
    </citation>
    <scope>NUCLEOTIDE SEQUENCE [LARGE SCALE GENOMIC DNA]</scope>
    <source>
        <strain evidence="2 3">TWF154</strain>
    </source>
</reference>
<evidence type="ECO:0000313" key="2">
    <source>
        <dbReference type="EMBL" id="TGJ70474.1"/>
    </source>
</evidence>
<gene>
    <name evidence="2" type="ORF">EYR41_006430</name>
</gene>
<dbReference type="PANTHER" id="PTHR46082:SF6">
    <property type="entry name" value="AAA+ ATPASE DOMAIN-CONTAINING PROTEIN-RELATED"/>
    <property type="match status" value="1"/>
</dbReference>
<organism evidence="2 3">
    <name type="scientific">Orbilia oligospora</name>
    <name type="common">Nematode-trapping fungus</name>
    <name type="synonym">Arthrobotrys oligospora</name>
    <dbReference type="NCBI Taxonomy" id="2813651"/>
    <lineage>
        <taxon>Eukaryota</taxon>
        <taxon>Fungi</taxon>
        <taxon>Dikarya</taxon>
        <taxon>Ascomycota</taxon>
        <taxon>Pezizomycotina</taxon>
        <taxon>Orbiliomycetes</taxon>
        <taxon>Orbiliales</taxon>
        <taxon>Orbiliaceae</taxon>
        <taxon>Orbilia</taxon>
    </lineage>
</organism>